<evidence type="ECO:0000256" key="6">
    <source>
        <dbReference type="ARBA" id="ARBA00022989"/>
    </source>
</evidence>
<evidence type="ECO:0000256" key="7">
    <source>
        <dbReference type="ARBA" id="ARBA00023004"/>
    </source>
</evidence>
<reference evidence="12 13" key="1">
    <citation type="submission" date="2023-10" db="EMBL/GenBank/DDBJ databases">
        <title>Novel methanotroph of the genus Methylocapsa from a subarctic wetland.</title>
        <authorList>
            <person name="Belova S.E."/>
            <person name="Oshkin I.Y."/>
            <person name="Miroshnikov K."/>
            <person name="Dedysh S.N."/>
        </authorList>
    </citation>
    <scope>NUCLEOTIDE SEQUENCE [LARGE SCALE GENOMIC DNA]</scope>
    <source>
        <strain evidence="12 13">RX1</strain>
    </source>
</reference>
<feature type="transmembrane region" description="Helical" evidence="10">
    <location>
        <begin position="92"/>
        <end position="114"/>
    </location>
</feature>
<dbReference type="Pfam" id="PF05425">
    <property type="entry name" value="CopD"/>
    <property type="match status" value="1"/>
</dbReference>
<dbReference type="Proteomes" id="UP001626536">
    <property type="component" value="Chromosome"/>
</dbReference>
<keyword evidence="5 9" id="KW-0479">Metal-binding</keyword>
<evidence type="ECO:0000256" key="3">
    <source>
        <dbReference type="ARBA" id="ARBA00022617"/>
    </source>
</evidence>
<feature type="transmembrane region" description="Helical" evidence="10">
    <location>
        <begin position="235"/>
        <end position="253"/>
    </location>
</feature>
<feature type="transmembrane region" description="Helical" evidence="10">
    <location>
        <begin position="282"/>
        <end position="299"/>
    </location>
</feature>
<dbReference type="InterPro" id="IPR032694">
    <property type="entry name" value="CopC/D"/>
</dbReference>
<evidence type="ECO:0000256" key="2">
    <source>
        <dbReference type="ARBA" id="ARBA00022475"/>
    </source>
</evidence>
<feature type="transmembrane region" description="Helical" evidence="10">
    <location>
        <begin position="364"/>
        <end position="383"/>
    </location>
</feature>
<accession>A0ABZ0HUX9</accession>
<evidence type="ECO:0000256" key="4">
    <source>
        <dbReference type="ARBA" id="ARBA00022692"/>
    </source>
</evidence>
<proteinExistence type="predicted"/>
<keyword evidence="8 10" id="KW-0472">Membrane</keyword>
<feature type="domain" description="Cytochrome c" evidence="11">
    <location>
        <begin position="402"/>
        <end position="489"/>
    </location>
</feature>
<dbReference type="RefSeq" id="WP_407340175.1">
    <property type="nucleotide sequence ID" value="NZ_CP136862.1"/>
</dbReference>
<evidence type="ECO:0000259" key="11">
    <source>
        <dbReference type="PROSITE" id="PS51007"/>
    </source>
</evidence>
<dbReference type="EMBL" id="CP136862">
    <property type="protein sequence ID" value="WOJ90591.1"/>
    <property type="molecule type" value="Genomic_DNA"/>
</dbReference>
<comment type="subcellular location">
    <subcellularLocation>
        <location evidence="1">Cell membrane</location>
        <topology evidence="1">Multi-pass membrane protein</topology>
    </subcellularLocation>
</comment>
<feature type="transmembrane region" description="Helical" evidence="10">
    <location>
        <begin position="325"/>
        <end position="348"/>
    </location>
</feature>
<keyword evidence="3 9" id="KW-0349">Heme</keyword>
<feature type="transmembrane region" description="Helical" evidence="10">
    <location>
        <begin position="156"/>
        <end position="183"/>
    </location>
</feature>
<protein>
    <submittedName>
        <fullName evidence="12">CopD family protein</fullName>
    </submittedName>
</protein>
<keyword evidence="4 10" id="KW-0812">Transmembrane</keyword>
<organism evidence="12 13">
    <name type="scientific">Methylocapsa polymorpha</name>
    <dbReference type="NCBI Taxonomy" id="3080828"/>
    <lineage>
        <taxon>Bacteria</taxon>
        <taxon>Pseudomonadati</taxon>
        <taxon>Pseudomonadota</taxon>
        <taxon>Alphaproteobacteria</taxon>
        <taxon>Hyphomicrobiales</taxon>
        <taxon>Beijerinckiaceae</taxon>
        <taxon>Methylocapsa</taxon>
    </lineage>
</organism>
<evidence type="ECO:0000256" key="10">
    <source>
        <dbReference type="SAM" id="Phobius"/>
    </source>
</evidence>
<evidence type="ECO:0000256" key="9">
    <source>
        <dbReference type="PROSITE-ProRule" id="PRU00433"/>
    </source>
</evidence>
<dbReference type="Pfam" id="PF13442">
    <property type="entry name" value="Cytochrome_CBB3"/>
    <property type="match status" value="1"/>
</dbReference>
<dbReference type="PANTHER" id="PTHR34820:SF4">
    <property type="entry name" value="INNER MEMBRANE PROTEIN YEBZ"/>
    <property type="match status" value="1"/>
</dbReference>
<dbReference type="InterPro" id="IPR036909">
    <property type="entry name" value="Cyt_c-like_dom_sf"/>
</dbReference>
<feature type="transmembrane region" description="Helical" evidence="10">
    <location>
        <begin position="45"/>
        <end position="72"/>
    </location>
</feature>
<keyword evidence="6 10" id="KW-1133">Transmembrane helix</keyword>
<feature type="transmembrane region" description="Helical" evidence="10">
    <location>
        <begin position="204"/>
        <end position="223"/>
    </location>
</feature>
<keyword evidence="13" id="KW-1185">Reference proteome</keyword>
<dbReference type="PANTHER" id="PTHR34820">
    <property type="entry name" value="INNER MEMBRANE PROTEIN YEBZ"/>
    <property type="match status" value="1"/>
</dbReference>
<evidence type="ECO:0000313" key="13">
    <source>
        <dbReference type="Proteomes" id="UP001626536"/>
    </source>
</evidence>
<sequence>MLDPLAIARAVATIAAAIVLGSGFLIWYAQDARASSGGLEWRRRVVLLIAASGVVGLIATALFATWTASGAAEAGTLAFNAGALQVFLRQTWAGRVMAVEIGYAFAAALLAGVAWLRLEKTSTSDLSLLAAIVAGLGLATFSFASHPTSADPKALAIFAAIAHRIGFGLWLGGLPALILLIGVGPVADDSRRLAALILRQFSQIATIAMAAILVSGVVLTWLILGEFAPLIGTTYGRLLVAKLLCLAGVLAIARSLQLKLLPELEGKPSDATFLSYARRVKVETALAVLIVIFASYLAGRNEHEDIVWPLPFRFSIAATWGGPWVAAYVIGGAALALLGLGLIGLAAFPKLRPASFKPGQTRPAFIAGAVVAVAGAGLALPAISVQAYPDTFLGSDIPYSVEAIASGLDHFEQNCTPCHGVSGLGNGPLAKTLPRIPADFSAPHTALHTGGDLYWWVTHGILPSGMPAFDEILSEDARWEIINFMGAFSVGYQGRVIGPTIAVGQAWMAPPDFSLTDENGVTGLDVDYRGKSALLLVFSPGGAEDEARLEQLLSARQRLSDLGAKIVLIAPPKTGDALRERAAGKILTVNQNQDYAFAAYGLLTRTFADAKVDAARVPIEHVEFLIDRSGYIRGRWIPSQESGAGGWGDLSLLEEQLQLLAKEPLRAPPPDVHAH</sequence>
<name>A0ABZ0HUX9_9HYPH</name>
<feature type="transmembrane region" description="Helical" evidence="10">
    <location>
        <begin position="126"/>
        <end position="144"/>
    </location>
</feature>
<evidence type="ECO:0000256" key="1">
    <source>
        <dbReference type="ARBA" id="ARBA00004651"/>
    </source>
</evidence>
<evidence type="ECO:0000256" key="5">
    <source>
        <dbReference type="ARBA" id="ARBA00022723"/>
    </source>
</evidence>
<dbReference type="InterPro" id="IPR009056">
    <property type="entry name" value="Cyt_c-like_dom"/>
</dbReference>
<dbReference type="InterPro" id="IPR008457">
    <property type="entry name" value="Cu-R_CopD_dom"/>
</dbReference>
<evidence type="ECO:0000313" key="12">
    <source>
        <dbReference type="EMBL" id="WOJ90591.1"/>
    </source>
</evidence>
<dbReference type="SUPFAM" id="SSF46626">
    <property type="entry name" value="Cytochrome c"/>
    <property type="match status" value="1"/>
</dbReference>
<dbReference type="Gene3D" id="3.40.30.10">
    <property type="entry name" value="Glutaredoxin"/>
    <property type="match status" value="1"/>
</dbReference>
<keyword evidence="2" id="KW-1003">Cell membrane</keyword>
<gene>
    <name evidence="12" type="ORF">RZS28_04670</name>
</gene>
<keyword evidence="7 9" id="KW-0408">Iron</keyword>
<feature type="transmembrane region" description="Helical" evidence="10">
    <location>
        <begin position="6"/>
        <end position="29"/>
    </location>
</feature>
<evidence type="ECO:0000256" key="8">
    <source>
        <dbReference type="ARBA" id="ARBA00023136"/>
    </source>
</evidence>
<dbReference type="Gene3D" id="1.10.760.10">
    <property type="entry name" value="Cytochrome c-like domain"/>
    <property type="match status" value="1"/>
</dbReference>
<dbReference type="PROSITE" id="PS51007">
    <property type="entry name" value="CYTC"/>
    <property type="match status" value="1"/>
</dbReference>